<accession>A0A2U8GM41</accession>
<evidence type="ECO:0000313" key="10">
    <source>
        <dbReference type="Proteomes" id="UP000244930"/>
    </source>
</evidence>
<proteinExistence type="inferred from homology"/>
<evidence type="ECO:0000256" key="2">
    <source>
        <dbReference type="ARBA" id="ARBA00007362"/>
    </source>
</evidence>
<evidence type="ECO:0000256" key="3">
    <source>
        <dbReference type="ARBA" id="ARBA00022692"/>
    </source>
</evidence>
<feature type="domain" description="EamA" evidence="8">
    <location>
        <begin position="7"/>
        <end position="140"/>
    </location>
</feature>
<name>A0A2U8GM41_9RHOO</name>
<evidence type="ECO:0000313" key="9">
    <source>
        <dbReference type="EMBL" id="AWI74026.1"/>
    </source>
</evidence>
<comment type="similarity">
    <text evidence="2">Belongs to the EamA transporter family.</text>
</comment>
<dbReference type="SUPFAM" id="SSF103481">
    <property type="entry name" value="Multidrug resistance efflux transporter EmrE"/>
    <property type="match status" value="2"/>
</dbReference>
<dbReference type="EMBL" id="CP022187">
    <property type="protein sequence ID" value="AWI74026.1"/>
    <property type="molecule type" value="Genomic_DNA"/>
</dbReference>
<dbReference type="InterPro" id="IPR000620">
    <property type="entry name" value="EamA_dom"/>
</dbReference>
<feature type="transmembrane region" description="Helical" evidence="7">
    <location>
        <begin position="123"/>
        <end position="144"/>
    </location>
</feature>
<evidence type="ECO:0000259" key="8">
    <source>
        <dbReference type="Pfam" id="PF00892"/>
    </source>
</evidence>
<dbReference type="Pfam" id="PF00892">
    <property type="entry name" value="EamA"/>
    <property type="match status" value="2"/>
</dbReference>
<keyword evidence="4 7" id="KW-1133">Transmembrane helix</keyword>
<keyword evidence="10" id="KW-1185">Reference proteome</keyword>
<feature type="transmembrane region" description="Helical" evidence="7">
    <location>
        <begin position="33"/>
        <end position="56"/>
    </location>
</feature>
<dbReference type="PANTHER" id="PTHR32322:SF2">
    <property type="entry name" value="EAMA DOMAIN-CONTAINING PROTEIN"/>
    <property type="match status" value="1"/>
</dbReference>
<feature type="transmembrane region" description="Helical" evidence="7">
    <location>
        <begin position="150"/>
        <end position="172"/>
    </location>
</feature>
<feature type="domain" description="EamA" evidence="8">
    <location>
        <begin position="149"/>
        <end position="282"/>
    </location>
</feature>
<dbReference type="PANTHER" id="PTHR32322">
    <property type="entry name" value="INNER MEMBRANE TRANSPORTER"/>
    <property type="match status" value="1"/>
</dbReference>
<protein>
    <submittedName>
        <fullName evidence="9">EamA family transporter</fullName>
    </submittedName>
</protein>
<evidence type="ECO:0000256" key="1">
    <source>
        <dbReference type="ARBA" id="ARBA00004141"/>
    </source>
</evidence>
<dbReference type="GO" id="GO:0016020">
    <property type="term" value="C:membrane"/>
    <property type="evidence" value="ECO:0007669"/>
    <property type="project" value="UniProtKB-SubCell"/>
</dbReference>
<feature type="transmembrane region" description="Helical" evidence="7">
    <location>
        <begin position="68"/>
        <end position="87"/>
    </location>
</feature>
<keyword evidence="3 7" id="KW-0812">Transmembrane</keyword>
<gene>
    <name evidence="9" type="ORF">CEW83_01315</name>
</gene>
<comment type="subcellular location">
    <subcellularLocation>
        <location evidence="1">Membrane</location>
        <topology evidence="1">Multi-pass membrane protein</topology>
    </subcellularLocation>
</comment>
<dbReference type="AlphaFoldDB" id="A0A2U8GM41"/>
<dbReference type="InterPro" id="IPR037185">
    <property type="entry name" value="EmrE-like"/>
</dbReference>
<feature type="transmembrane region" description="Helical" evidence="7">
    <location>
        <begin position="93"/>
        <end position="116"/>
    </location>
</feature>
<feature type="transmembrane region" description="Helical" evidence="7">
    <location>
        <begin position="179"/>
        <end position="201"/>
    </location>
</feature>
<dbReference type="InterPro" id="IPR050638">
    <property type="entry name" value="AA-Vitamin_Transporters"/>
</dbReference>
<evidence type="ECO:0000256" key="7">
    <source>
        <dbReference type="SAM" id="Phobius"/>
    </source>
</evidence>
<keyword evidence="5 7" id="KW-0472">Membrane</keyword>
<sequence>MNRDRLVGVLLVALSATAFGAMAIFARYAYADGAGPVAVLFLRFLLAGTVLAVSMLITRRRWPRGRNLLVLGAMGGLFYVGQSLSFFTALNHAAAGLVALLLYLYPFLVTVLGALLLRRRLTVARMCAVLLALVGTALTLGGHLSGEPLGIALGLLAALIYSVYFLVGSLVLDREDPIASATVVMLAAAIVFGGIAVAFPTPFPATLSGWLAVGAIAVVSTVVAMVSLFAGIRRLGAADAATLSTLEPVVTVLLAAVFLAEPLQANQLLGGAVILSAVIWLTRAEASPAADATAQAPQPAAEGSTGRSSAL</sequence>
<evidence type="ECO:0000256" key="4">
    <source>
        <dbReference type="ARBA" id="ARBA00022989"/>
    </source>
</evidence>
<feature type="region of interest" description="Disordered" evidence="6">
    <location>
        <begin position="291"/>
        <end position="311"/>
    </location>
</feature>
<feature type="transmembrane region" description="Helical" evidence="7">
    <location>
        <begin position="207"/>
        <end position="229"/>
    </location>
</feature>
<feature type="compositionally biased region" description="Low complexity" evidence="6">
    <location>
        <begin position="291"/>
        <end position="302"/>
    </location>
</feature>
<dbReference type="KEGG" id="acom:CEW83_01315"/>
<organism evidence="9 10">
    <name type="scientific">Parazoarcus communis</name>
    <dbReference type="NCBI Taxonomy" id="41977"/>
    <lineage>
        <taxon>Bacteria</taxon>
        <taxon>Pseudomonadati</taxon>
        <taxon>Pseudomonadota</taxon>
        <taxon>Betaproteobacteria</taxon>
        <taxon>Rhodocyclales</taxon>
        <taxon>Zoogloeaceae</taxon>
        <taxon>Parazoarcus</taxon>
    </lineage>
</organism>
<evidence type="ECO:0000256" key="5">
    <source>
        <dbReference type="ARBA" id="ARBA00023136"/>
    </source>
</evidence>
<dbReference type="Proteomes" id="UP000244930">
    <property type="component" value="Chromosome"/>
</dbReference>
<reference evidence="9 10" key="1">
    <citation type="submission" date="2017-06" db="EMBL/GenBank/DDBJ databases">
        <title>Azoarcus.</title>
        <authorList>
            <person name="Woo J.-H."/>
            <person name="Kim H.-S."/>
        </authorList>
    </citation>
    <scope>NUCLEOTIDE SEQUENCE [LARGE SCALE GENOMIC DNA]</scope>
    <source>
        <strain evidence="9 10">TSPY31</strain>
    </source>
</reference>
<evidence type="ECO:0000256" key="6">
    <source>
        <dbReference type="SAM" id="MobiDB-lite"/>
    </source>
</evidence>
<dbReference type="RefSeq" id="WP_108947734.1">
    <property type="nucleotide sequence ID" value="NZ_CP022187.1"/>
</dbReference>